<evidence type="ECO:0000313" key="1">
    <source>
        <dbReference type="EMBL" id="SVA30012.1"/>
    </source>
</evidence>
<dbReference type="InterPro" id="IPR006311">
    <property type="entry name" value="TAT_signal"/>
</dbReference>
<feature type="non-terminal residue" evidence="1">
    <location>
        <position position="31"/>
    </location>
</feature>
<dbReference type="PROSITE" id="PS51318">
    <property type="entry name" value="TAT"/>
    <property type="match status" value="1"/>
</dbReference>
<dbReference type="AlphaFoldDB" id="A0A381UPB9"/>
<sequence>MKEINQLKERLSQGRITRRDFIRSAIALGVA</sequence>
<protein>
    <recommendedName>
        <fullName evidence="2">Twin-arginine translocation signal domain-containing protein</fullName>
    </recommendedName>
</protein>
<organism evidence="1">
    <name type="scientific">marine metagenome</name>
    <dbReference type="NCBI Taxonomy" id="408172"/>
    <lineage>
        <taxon>unclassified sequences</taxon>
        <taxon>metagenomes</taxon>
        <taxon>ecological metagenomes</taxon>
    </lineage>
</organism>
<accession>A0A381UPB9</accession>
<dbReference type="EMBL" id="UINC01006851">
    <property type="protein sequence ID" value="SVA30012.1"/>
    <property type="molecule type" value="Genomic_DNA"/>
</dbReference>
<name>A0A381UPB9_9ZZZZ</name>
<reference evidence="1" key="1">
    <citation type="submission" date="2018-05" db="EMBL/GenBank/DDBJ databases">
        <authorList>
            <person name="Lanie J.A."/>
            <person name="Ng W.-L."/>
            <person name="Kazmierczak K.M."/>
            <person name="Andrzejewski T.M."/>
            <person name="Davidsen T.M."/>
            <person name="Wayne K.J."/>
            <person name="Tettelin H."/>
            <person name="Glass J.I."/>
            <person name="Rusch D."/>
            <person name="Podicherti R."/>
            <person name="Tsui H.-C.T."/>
            <person name="Winkler M.E."/>
        </authorList>
    </citation>
    <scope>NUCLEOTIDE SEQUENCE</scope>
</reference>
<proteinExistence type="predicted"/>
<evidence type="ECO:0008006" key="2">
    <source>
        <dbReference type="Google" id="ProtNLM"/>
    </source>
</evidence>
<gene>
    <name evidence="1" type="ORF">METZ01_LOCUS82866</name>
</gene>